<feature type="region of interest" description="Disordered" evidence="1">
    <location>
        <begin position="74"/>
        <end position="95"/>
    </location>
</feature>
<proteinExistence type="predicted"/>
<dbReference type="Proteomes" id="UP000036403">
    <property type="component" value="Unassembled WGS sequence"/>
</dbReference>
<gene>
    <name evidence="3" type="ORF">RF55_18606</name>
</gene>
<evidence type="ECO:0000256" key="2">
    <source>
        <dbReference type="SAM" id="Phobius"/>
    </source>
</evidence>
<reference evidence="3 4" key="1">
    <citation type="submission" date="2015-04" db="EMBL/GenBank/DDBJ databases">
        <title>Lasius niger genome sequencing.</title>
        <authorList>
            <person name="Konorov E.A."/>
            <person name="Nikitin M.A."/>
            <person name="Kirill M.V."/>
            <person name="Chang P."/>
        </authorList>
    </citation>
    <scope>NUCLEOTIDE SEQUENCE [LARGE SCALE GENOMIC DNA]</scope>
    <source>
        <tissue evidence="3">Whole</tissue>
    </source>
</reference>
<dbReference type="AlphaFoldDB" id="A0A0J7MU23"/>
<feature type="non-terminal residue" evidence="3">
    <location>
        <position position="168"/>
    </location>
</feature>
<name>A0A0J7MU23_LASNI</name>
<evidence type="ECO:0000256" key="1">
    <source>
        <dbReference type="SAM" id="MobiDB-lite"/>
    </source>
</evidence>
<keyword evidence="2" id="KW-1133">Transmembrane helix</keyword>
<sequence length="168" mass="19270">MKIAYKLAKRENKDYPPKWNEEEQADLEWIYEYEMRHYDEISNLEGPNSCLVESQASAITQLLTSFDKQQISKPMSTSRRHLQEAIPSTSRGHLQGDIEQEQDPNALEESVKKDTKILDDKISILGENVKKDIKTLEMQMVTYVGIMKWSATLLVTLVLGVISILVKV</sequence>
<keyword evidence="4" id="KW-1185">Reference proteome</keyword>
<accession>A0A0J7MU23</accession>
<dbReference type="PaxDb" id="67767-A0A0J7MU23"/>
<keyword evidence="2" id="KW-0812">Transmembrane</keyword>
<keyword evidence="2" id="KW-0472">Membrane</keyword>
<feature type="transmembrane region" description="Helical" evidence="2">
    <location>
        <begin position="140"/>
        <end position="166"/>
    </location>
</feature>
<dbReference type="EMBL" id="LBMM01017651">
    <property type="protein sequence ID" value="KMQ84005.1"/>
    <property type="molecule type" value="Genomic_DNA"/>
</dbReference>
<evidence type="ECO:0000313" key="3">
    <source>
        <dbReference type="EMBL" id="KMQ84005.1"/>
    </source>
</evidence>
<protein>
    <submittedName>
        <fullName evidence="3">Uncharacterized protein</fullName>
    </submittedName>
</protein>
<evidence type="ECO:0000313" key="4">
    <source>
        <dbReference type="Proteomes" id="UP000036403"/>
    </source>
</evidence>
<organism evidence="3 4">
    <name type="scientific">Lasius niger</name>
    <name type="common">Black garden ant</name>
    <dbReference type="NCBI Taxonomy" id="67767"/>
    <lineage>
        <taxon>Eukaryota</taxon>
        <taxon>Metazoa</taxon>
        <taxon>Ecdysozoa</taxon>
        <taxon>Arthropoda</taxon>
        <taxon>Hexapoda</taxon>
        <taxon>Insecta</taxon>
        <taxon>Pterygota</taxon>
        <taxon>Neoptera</taxon>
        <taxon>Endopterygota</taxon>
        <taxon>Hymenoptera</taxon>
        <taxon>Apocrita</taxon>
        <taxon>Aculeata</taxon>
        <taxon>Formicoidea</taxon>
        <taxon>Formicidae</taxon>
        <taxon>Formicinae</taxon>
        <taxon>Lasius</taxon>
        <taxon>Lasius</taxon>
    </lineage>
</organism>
<comment type="caution">
    <text evidence="3">The sequence shown here is derived from an EMBL/GenBank/DDBJ whole genome shotgun (WGS) entry which is preliminary data.</text>
</comment>